<evidence type="ECO:0000256" key="15">
    <source>
        <dbReference type="RuleBase" id="RU004016"/>
    </source>
</evidence>
<reference evidence="18 19" key="1">
    <citation type="journal article" date="2016" name="Int. J. Syst. Evol. Microbiol.">
        <title>Paraphotobacterium marinum gen. nov., sp. nov., a member of the family Vibrionaceae, isolated from surface seawater.</title>
        <authorList>
            <person name="Huang Z."/>
            <person name="Dong C."/>
            <person name="Shao Z."/>
        </authorList>
    </citation>
    <scope>NUCLEOTIDE SEQUENCE [LARGE SCALE GENOMIC DNA]</scope>
    <source>
        <strain evidence="18 19">NSCS20N07D</strain>
    </source>
</reference>
<comment type="catalytic activity">
    <reaction evidence="12">
        <text>Preferential cleavage: (Ac)2-L-Lys-D-Ala-|-D-Ala. Also transpeptidation of peptidyl-alanyl moieties that are N-acyl substituents of D-alanine.</text>
        <dbReference type="EC" id="3.4.16.4"/>
    </reaction>
</comment>
<dbReference type="SUPFAM" id="SSF69189">
    <property type="entry name" value="Penicillin-binding protein associated domain"/>
    <property type="match status" value="1"/>
</dbReference>
<dbReference type="InterPro" id="IPR015956">
    <property type="entry name" value="Peniciliin-bd_prot_C_sf"/>
</dbReference>
<dbReference type="PANTHER" id="PTHR21581">
    <property type="entry name" value="D-ALANYL-D-ALANINE CARBOXYPEPTIDASE"/>
    <property type="match status" value="1"/>
</dbReference>
<dbReference type="Gene3D" id="2.60.410.10">
    <property type="entry name" value="D-Ala-D-Ala carboxypeptidase, C-terminal domain"/>
    <property type="match status" value="1"/>
</dbReference>
<proteinExistence type="inferred from homology"/>
<comment type="pathway">
    <text evidence="2">Cell wall biogenesis; peptidoglycan biosynthesis.</text>
</comment>
<dbReference type="InterPro" id="IPR018044">
    <property type="entry name" value="Peptidase_S11"/>
</dbReference>
<evidence type="ECO:0000256" key="7">
    <source>
        <dbReference type="ARBA" id="ARBA00022729"/>
    </source>
</evidence>
<dbReference type="KEGG" id="pmai:CF386_02295"/>
<dbReference type="GO" id="GO:0009252">
    <property type="term" value="P:peptidoglycan biosynthetic process"/>
    <property type="evidence" value="ECO:0007669"/>
    <property type="project" value="UniProtKB-UniPathway"/>
</dbReference>
<gene>
    <name evidence="18" type="ORF">CF386_02295</name>
</gene>
<evidence type="ECO:0000256" key="3">
    <source>
        <dbReference type="ARBA" id="ARBA00007164"/>
    </source>
</evidence>
<protein>
    <recommendedName>
        <fullName evidence="4">serine-type D-Ala-D-Ala carboxypeptidase</fullName>
        <ecNumber evidence="4">3.4.16.4</ecNumber>
    </recommendedName>
</protein>
<dbReference type="GO" id="GO:0071555">
    <property type="term" value="P:cell wall organization"/>
    <property type="evidence" value="ECO:0007669"/>
    <property type="project" value="UniProtKB-KW"/>
</dbReference>
<evidence type="ECO:0000256" key="12">
    <source>
        <dbReference type="ARBA" id="ARBA00034000"/>
    </source>
</evidence>
<dbReference type="InterPro" id="IPR001967">
    <property type="entry name" value="Peptidase_S11_N"/>
</dbReference>
<evidence type="ECO:0000313" key="19">
    <source>
        <dbReference type="Proteomes" id="UP000242175"/>
    </source>
</evidence>
<evidence type="ECO:0000256" key="8">
    <source>
        <dbReference type="ARBA" id="ARBA00022801"/>
    </source>
</evidence>
<feature type="active site" description="Acyl-ester intermediate" evidence="13">
    <location>
        <position position="122"/>
    </location>
</feature>
<accession>A0A220VCK0</accession>
<keyword evidence="11" id="KW-0961">Cell wall biogenesis/degradation</keyword>
<evidence type="ECO:0000256" key="2">
    <source>
        <dbReference type="ARBA" id="ARBA00004752"/>
    </source>
</evidence>
<dbReference type="EC" id="3.4.16.4" evidence="4"/>
<dbReference type="InterPro" id="IPR037167">
    <property type="entry name" value="Peptidase_S11_C_sf"/>
</dbReference>
<evidence type="ECO:0000259" key="17">
    <source>
        <dbReference type="SMART" id="SM00936"/>
    </source>
</evidence>
<evidence type="ECO:0000256" key="10">
    <source>
        <dbReference type="ARBA" id="ARBA00022984"/>
    </source>
</evidence>
<feature type="domain" description="Peptidase S11 D-Ala-D-Ala carboxypeptidase A C-terminal" evidence="17">
    <location>
        <begin position="334"/>
        <end position="424"/>
    </location>
</feature>
<dbReference type="Gene3D" id="3.40.710.10">
    <property type="entry name" value="DD-peptidase/beta-lactamase superfamily"/>
    <property type="match status" value="1"/>
</dbReference>
<keyword evidence="19" id="KW-1185">Reference proteome</keyword>
<dbReference type="PANTHER" id="PTHR21581:SF6">
    <property type="entry name" value="TRAFFICKING PROTEIN PARTICLE COMPLEX SUBUNIT 12"/>
    <property type="match status" value="1"/>
</dbReference>
<comment type="function">
    <text evidence="1">Removes C-terminal D-alanyl residues from sugar-peptide cell wall precursors.</text>
</comment>
<feature type="active site" evidence="13">
    <location>
        <position position="125"/>
    </location>
</feature>
<evidence type="ECO:0000256" key="6">
    <source>
        <dbReference type="ARBA" id="ARBA00022670"/>
    </source>
</evidence>
<dbReference type="InterPro" id="IPR012338">
    <property type="entry name" value="Beta-lactam/transpept-like"/>
</dbReference>
<dbReference type="PRINTS" id="PR00725">
    <property type="entry name" value="DADACBPTASE1"/>
</dbReference>
<comment type="similarity">
    <text evidence="3 15">Belongs to the peptidase S11 family.</text>
</comment>
<dbReference type="GO" id="GO:0008360">
    <property type="term" value="P:regulation of cell shape"/>
    <property type="evidence" value="ECO:0007669"/>
    <property type="project" value="UniProtKB-KW"/>
</dbReference>
<feature type="active site" evidence="13">
    <location>
        <position position="182"/>
    </location>
</feature>
<feature type="chain" id="PRO_5012826899" description="serine-type D-Ala-D-Ala carboxypeptidase" evidence="16">
    <location>
        <begin position="23"/>
        <end position="443"/>
    </location>
</feature>
<dbReference type="AlphaFoldDB" id="A0A220VCK0"/>
<evidence type="ECO:0000256" key="13">
    <source>
        <dbReference type="PIRSR" id="PIRSR618044-1"/>
    </source>
</evidence>
<evidence type="ECO:0000256" key="5">
    <source>
        <dbReference type="ARBA" id="ARBA00022645"/>
    </source>
</evidence>
<keyword evidence="10" id="KW-0573">Peptidoglycan synthesis</keyword>
<dbReference type="SUPFAM" id="SSF56601">
    <property type="entry name" value="beta-lactamase/transpeptidase-like"/>
    <property type="match status" value="1"/>
</dbReference>
<name>A0A220VCK0_9GAMM</name>
<dbReference type="Proteomes" id="UP000242175">
    <property type="component" value="Chromosome large"/>
</dbReference>
<dbReference type="EMBL" id="CP022355">
    <property type="protein sequence ID" value="ASK77956.1"/>
    <property type="molecule type" value="Genomic_DNA"/>
</dbReference>
<evidence type="ECO:0000256" key="1">
    <source>
        <dbReference type="ARBA" id="ARBA00003217"/>
    </source>
</evidence>
<dbReference type="InterPro" id="IPR012907">
    <property type="entry name" value="Peptidase_S11_C"/>
</dbReference>
<evidence type="ECO:0000256" key="16">
    <source>
        <dbReference type="SAM" id="SignalP"/>
    </source>
</evidence>
<feature type="signal peptide" evidence="16">
    <location>
        <begin position="1"/>
        <end position="22"/>
    </location>
</feature>
<dbReference type="Pfam" id="PF00768">
    <property type="entry name" value="Peptidase_S11"/>
    <property type="match status" value="1"/>
</dbReference>
<evidence type="ECO:0000256" key="9">
    <source>
        <dbReference type="ARBA" id="ARBA00022960"/>
    </source>
</evidence>
<keyword evidence="5 18" id="KW-0121">Carboxypeptidase</keyword>
<feature type="binding site" evidence="14">
    <location>
        <position position="284"/>
    </location>
    <ligand>
        <name>substrate</name>
    </ligand>
</feature>
<dbReference type="SMART" id="SM00936">
    <property type="entry name" value="PBP5_C"/>
    <property type="match status" value="1"/>
</dbReference>
<keyword evidence="7 16" id="KW-0732">Signal</keyword>
<keyword evidence="6" id="KW-0645">Protease</keyword>
<keyword evidence="9" id="KW-0133">Cell shape</keyword>
<dbReference type="GO" id="GO:0009002">
    <property type="term" value="F:serine-type D-Ala-D-Ala carboxypeptidase activity"/>
    <property type="evidence" value="ECO:0007669"/>
    <property type="project" value="UniProtKB-EC"/>
</dbReference>
<evidence type="ECO:0000313" key="18">
    <source>
        <dbReference type="EMBL" id="ASK77956.1"/>
    </source>
</evidence>
<organism evidence="18 19">
    <name type="scientific">Paraphotobacterium marinum</name>
    <dbReference type="NCBI Taxonomy" id="1755811"/>
    <lineage>
        <taxon>Bacteria</taxon>
        <taxon>Pseudomonadati</taxon>
        <taxon>Pseudomonadota</taxon>
        <taxon>Gammaproteobacteria</taxon>
        <taxon>Vibrionales</taxon>
        <taxon>Vibrionaceae</taxon>
        <taxon>Paraphotobacterium</taxon>
    </lineage>
</organism>
<evidence type="ECO:0000256" key="11">
    <source>
        <dbReference type="ARBA" id="ARBA00023316"/>
    </source>
</evidence>
<dbReference type="GO" id="GO:0006508">
    <property type="term" value="P:proteolysis"/>
    <property type="evidence" value="ECO:0007669"/>
    <property type="project" value="UniProtKB-KW"/>
</dbReference>
<dbReference type="Pfam" id="PF07943">
    <property type="entry name" value="PBP5_C"/>
    <property type="match status" value="1"/>
</dbReference>
<sequence>MKHMIKKTLVALPFLFTHMLYADNIPSTNKSYFSFEHYTANPPLNKFGSVDVNAKIPEDIQVPKAPAFLGGPNDTPTVLSKKWSTMIPSQPELDARAYILVNEENGDILAAKNANLRLAPASITKLMLLYVAQKQLKSGRIHLDDQVIVPKEAWATGGSRMFLKPGTSVPVKQLIQGIIVDSGNDAAVTLANYLSGSQSTTVSLMNQSLKHLKMNNTHFSDVMGLPAPAHFSTALDLSKLAKGIITEYPEYYSWFGQKYFTYNGIKQPNFNRLLFIYKYADGMKTGSTGAAGFSLVSSAKQNNQRLIAVVLGAKSDNEVASLSKSLLSYGFNFFSTKTIFKKHNKIEQVKVWFGDKNQLNVGVNHDVNISLPRNYHGKIESVAKINPNLEAPIRKGEIIGSISIKLNGDKLKKVNLIALDDVKKGSFIQIIEDHIKKVFASIV</sequence>
<dbReference type="UniPathway" id="UPA00219"/>
<evidence type="ECO:0000256" key="14">
    <source>
        <dbReference type="PIRSR" id="PIRSR618044-2"/>
    </source>
</evidence>
<keyword evidence="8" id="KW-0378">Hydrolase</keyword>
<evidence type="ECO:0000256" key="4">
    <source>
        <dbReference type="ARBA" id="ARBA00012448"/>
    </source>
</evidence>